<dbReference type="InterPro" id="IPR036162">
    <property type="entry name" value="Resolvase-like_N_sf"/>
</dbReference>
<keyword evidence="1" id="KW-0238">DNA-binding</keyword>
<dbReference type="PANTHER" id="PTHR30461:SF2">
    <property type="entry name" value="SERINE RECOMBINASE PINE-RELATED"/>
    <property type="match status" value="1"/>
</dbReference>
<dbReference type="InterPro" id="IPR006119">
    <property type="entry name" value="Resolv_N"/>
</dbReference>
<evidence type="ECO:0000259" key="3">
    <source>
        <dbReference type="SMART" id="SM00857"/>
    </source>
</evidence>
<feature type="domain" description="Resolvase/invertase-type recombinase catalytic" evidence="3">
    <location>
        <begin position="107"/>
        <end position="250"/>
    </location>
</feature>
<accession>A0A6C0IZH0</accession>
<dbReference type="GO" id="GO:0003677">
    <property type="term" value="F:DNA binding"/>
    <property type="evidence" value="ECO:0007669"/>
    <property type="project" value="UniProtKB-KW"/>
</dbReference>
<reference evidence="4" key="1">
    <citation type="journal article" date="2020" name="Nature">
        <title>Giant virus diversity and host interactions through global metagenomics.</title>
        <authorList>
            <person name="Schulz F."/>
            <person name="Roux S."/>
            <person name="Paez-Espino D."/>
            <person name="Jungbluth S."/>
            <person name="Walsh D.A."/>
            <person name="Denef V.J."/>
            <person name="McMahon K.D."/>
            <person name="Konstantinidis K.T."/>
            <person name="Eloe-Fadrosh E.A."/>
            <person name="Kyrpides N.C."/>
            <person name="Woyke T."/>
        </authorList>
    </citation>
    <scope>NUCLEOTIDE SEQUENCE</scope>
    <source>
        <strain evidence="4">GVMAG-M-3300025676-16</strain>
    </source>
</reference>
<dbReference type="Gene3D" id="2.40.50.40">
    <property type="match status" value="1"/>
</dbReference>
<evidence type="ECO:0000256" key="2">
    <source>
        <dbReference type="ARBA" id="ARBA00023172"/>
    </source>
</evidence>
<dbReference type="GO" id="GO:0000150">
    <property type="term" value="F:DNA strand exchange activity"/>
    <property type="evidence" value="ECO:0007669"/>
    <property type="project" value="InterPro"/>
</dbReference>
<dbReference type="InterPro" id="IPR050639">
    <property type="entry name" value="SSR_resolvase"/>
</dbReference>
<proteinExistence type="predicted"/>
<sequence>MQSIPMDLDDTELNVEQSTVSIQVPEHLLEQIKSMLKNLTVKEAKKIKNSQKKQDNVKKILNHRNTCRNFQFLVLWKDNVSEWVDDKDCNCETLINEYLRLSNIKTVYLICRVSTKNQDDPNCISLEAQECALLSIIPSVYERVKVIKIKKSSYSNMPSEIVEICKTATGNDAVYFWKIDRFSRNIEKSVEYLKMLEDKKVFVYSLSENLEFSTNKSEFYSYVLKGQQESADISKRIKLTISQKLERGDEKVGKLPYGKKYIRLLNSDGDTVKMKVGDNPLELKVIDNIKRSKTNNKEMASSLNSKGITKHGRKWTPNMIKYIRDKK</sequence>
<dbReference type="Pfam" id="PF00239">
    <property type="entry name" value="Resolvase"/>
    <property type="match status" value="1"/>
</dbReference>
<organism evidence="4">
    <name type="scientific">viral metagenome</name>
    <dbReference type="NCBI Taxonomy" id="1070528"/>
    <lineage>
        <taxon>unclassified sequences</taxon>
        <taxon>metagenomes</taxon>
        <taxon>organismal metagenomes</taxon>
    </lineage>
</organism>
<dbReference type="SMART" id="SM00857">
    <property type="entry name" value="Resolvase"/>
    <property type="match status" value="1"/>
</dbReference>
<dbReference type="PANTHER" id="PTHR30461">
    <property type="entry name" value="DNA-INVERTASE FROM LAMBDOID PROPHAGE"/>
    <property type="match status" value="1"/>
</dbReference>
<protein>
    <recommendedName>
        <fullName evidence="3">Resolvase/invertase-type recombinase catalytic domain-containing protein</fullName>
    </recommendedName>
</protein>
<keyword evidence="2" id="KW-0233">DNA recombination</keyword>
<evidence type="ECO:0000313" key="4">
    <source>
        <dbReference type="EMBL" id="QHT98738.1"/>
    </source>
</evidence>
<dbReference type="Gene3D" id="3.40.50.1390">
    <property type="entry name" value="Resolvase, N-terminal catalytic domain"/>
    <property type="match status" value="1"/>
</dbReference>
<dbReference type="CDD" id="cd00338">
    <property type="entry name" value="Ser_Recombinase"/>
    <property type="match status" value="1"/>
</dbReference>
<dbReference type="InterPro" id="IPR016197">
    <property type="entry name" value="Chromo-like_dom_sf"/>
</dbReference>
<evidence type="ECO:0000256" key="1">
    <source>
        <dbReference type="ARBA" id="ARBA00023125"/>
    </source>
</evidence>
<dbReference type="SUPFAM" id="SSF53041">
    <property type="entry name" value="Resolvase-like"/>
    <property type="match status" value="1"/>
</dbReference>
<name>A0A6C0IZH0_9ZZZZ</name>
<dbReference type="AlphaFoldDB" id="A0A6C0IZH0"/>
<dbReference type="SUPFAM" id="SSF54160">
    <property type="entry name" value="Chromo domain-like"/>
    <property type="match status" value="1"/>
</dbReference>
<dbReference type="EMBL" id="MN740295">
    <property type="protein sequence ID" value="QHT98738.1"/>
    <property type="molecule type" value="Genomic_DNA"/>
</dbReference>